<dbReference type="InterPro" id="IPR011055">
    <property type="entry name" value="Dup_hybrid_motif"/>
</dbReference>
<sequence length="407" mass="47006">MHISRLHKGLLLGLLVFLPYLGISQSSEQKVLEAKRARIQKEIKEMNRLLFQEKKEKGNVLDQLEALDQKINKSQELIKVTNQQANLLNRQINANVRKISKLREELKALKEEYATLIQKSYQNKTDENRIMFLLSAENFFQAFKRLQYIKQYTKYRKNQGEQIVARTQELTDLNKDLVAQRKIKDQLVQENTQVKNQLAKEVASQKDLLKSIRSNESKYAKIISDKQKESKRIDREIDRLIKSAIASSNKKTGGKSSSKFELTPEAKLIANNFSANKGKLIWPVEKGVKSQGYGLYADKLYPGIKHQNNGVTITTDKGEKARAIFEGEVIEIMSLRTGQKGVYVRHGNYISMYFNLASVYVKKGDKVKVKESIGEIYTNALNNETKLKFYLYQNTVKLNPEQWIYQM</sequence>
<dbReference type="AlphaFoldDB" id="A0A1V6LVQ1"/>
<dbReference type="Gene3D" id="2.70.70.10">
    <property type="entry name" value="Glucose Permease (Domain IIA)"/>
    <property type="match status" value="1"/>
</dbReference>
<dbReference type="RefSeq" id="WP_080317755.1">
    <property type="nucleotide sequence ID" value="NZ_MTBC01000001.1"/>
</dbReference>
<dbReference type="PANTHER" id="PTHR21666:SF289">
    <property type="entry name" value="L-ALA--D-GLU ENDOPEPTIDASE"/>
    <property type="match status" value="1"/>
</dbReference>
<dbReference type="InterPro" id="IPR050570">
    <property type="entry name" value="Cell_wall_metabolism_enzyme"/>
</dbReference>
<dbReference type="SUPFAM" id="SSF51261">
    <property type="entry name" value="Duplicated hybrid motif"/>
    <property type="match status" value="1"/>
</dbReference>
<evidence type="ECO:0000259" key="3">
    <source>
        <dbReference type="Pfam" id="PF01551"/>
    </source>
</evidence>
<keyword evidence="1" id="KW-0732">Signal</keyword>
<dbReference type="EMBL" id="MTBC01000001">
    <property type="protein sequence ID" value="OQD44209.1"/>
    <property type="molecule type" value="Genomic_DNA"/>
</dbReference>
<dbReference type="OrthoDB" id="9815884at2"/>
<dbReference type="Pfam" id="PF01551">
    <property type="entry name" value="Peptidase_M23"/>
    <property type="match status" value="1"/>
</dbReference>
<gene>
    <name evidence="4" type="ORF">BUL40_01235</name>
</gene>
<protein>
    <submittedName>
        <fullName evidence="4">Peptidase M23</fullName>
    </submittedName>
</protein>
<name>A0A1V6LVQ1_9FLAO</name>
<accession>A0A1V6LVQ1</accession>
<evidence type="ECO:0000313" key="5">
    <source>
        <dbReference type="Proteomes" id="UP000191680"/>
    </source>
</evidence>
<evidence type="ECO:0000256" key="2">
    <source>
        <dbReference type="SAM" id="Coils"/>
    </source>
</evidence>
<keyword evidence="2" id="KW-0175">Coiled coil</keyword>
<evidence type="ECO:0000256" key="1">
    <source>
        <dbReference type="ARBA" id="ARBA00022729"/>
    </source>
</evidence>
<dbReference type="GO" id="GO:0004222">
    <property type="term" value="F:metalloendopeptidase activity"/>
    <property type="evidence" value="ECO:0007669"/>
    <property type="project" value="TreeGrafter"/>
</dbReference>
<feature type="coiled-coil region" evidence="2">
    <location>
        <begin position="29"/>
        <end position="119"/>
    </location>
</feature>
<comment type="caution">
    <text evidence="4">The sequence shown here is derived from an EMBL/GenBank/DDBJ whole genome shotgun (WGS) entry which is preliminary data.</text>
</comment>
<feature type="domain" description="M23ase beta-sheet core" evidence="3">
    <location>
        <begin position="307"/>
        <end position="400"/>
    </location>
</feature>
<organism evidence="4 5">
    <name type="scientific">Croceivirga radicis</name>
    <dbReference type="NCBI Taxonomy" id="1929488"/>
    <lineage>
        <taxon>Bacteria</taxon>
        <taxon>Pseudomonadati</taxon>
        <taxon>Bacteroidota</taxon>
        <taxon>Flavobacteriia</taxon>
        <taxon>Flavobacteriales</taxon>
        <taxon>Flavobacteriaceae</taxon>
        <taxon>Croceivirga</taxon>
    </lineage>
</organism>
<proteinExistence type="predicted"/>
<dbReference type="Proteomes" id="UP000191680">
    <property type="component" value="Unassembled WGS sequence"/>
</dbReference>
<dbReference type="InterPro" id="IPR016047">
    <property type="entry name" value="M23ase_b-sheet_dom"/>
</dbReference>
<reference evidence="4 5" key="1">
    <citation type="submission" date="2016-12" db="EMBL/GenBank/DDBJ databases">
        <authorList>
            <person name="Song W.-J."/>
            <person name="Kurnit D.M."/>
        </authorList>
    </citation>
    <scope>NUCLEOTIDE SEQUENCE [LARGE SCALE GENOMIC DNA]</scope>
    <source>
        <strain evidence="4 5">HSG9</strain>
    </source>
</reference>
<evidence type="ECO:0000313" key="4">
    <source>
        <dbReference type="EMBL" id="OQD44209.1"/>
    </source>
</evidence>
<dbReference type="PANTHER" id="PTHR21666">
    <property type="entry name" value="PEPTIDASE-RELATED"/>
    <property type="match status" value="1"/>
</dbReference>
<keyword evidence="5" id="KW-1185">Reference proteome</keyword>
<dbReference type="Gene3D" id="6.10.250.3150">
    <property type="match status" value="1"/>
</dbReference>